<protein>
    <submittedName>
        <fullName evidence="2">Uncharacterized protein</fullName>
    </submittedName>
</protein>
<dbReference type="Proteomes" id="UP000403266">
    <property type="component" value="Unassembled WGS sequence"/>
</dbReference>
<proteinExistence type="predicted"/>
<evidence type="ECO:0000313" key="2">
    <source>
        <dbReference type="EMBL" id="MPR26062.1"/>
    </source>
</evidence>
<dbReference type="RefSeq" id="WP_152712021.1">
    <property type="nucleotide sequence ID" value="NZ_VOSJ01000006.1"/>
</dbReference>
<keyword evidence="3" id="KW-1185">Reference proteome</keyword>
<comment type="caution">
    <text evidence="2">The sequence shown here is derived from an EMBL/GenBank/DDBJ whole genome shotgun (WGS) entry which is preliminary data.</text>
</comment>
<accession>A0A5N7MG78</accession>
<feature type="compositionally biased region" description="Basic and acidic residues" evidence="1">
    <location>
        <begin position="91"/>
        <end position="105"/>
    </location>
</feature>
<dbReference type="AlphaFoldDB" id="A0A5N7MG78"/>
<reference evidence="2 3" key="1">
    <citation type="journal article" date="2019" name="Syst. Appl. Microbiol.">
        <title>Microvirga tunisiensis sp. nov., a root nodule symbiotic bacterium isolated from Lupinus micranthus and L. luteus grown in Northern Tunisia.</title>
        <authorList>
            <person name="Msaddak A."/>
            <person name="Rejili M."/>
            <person name="Duran D."/>
            <person name="Mars M."/>
            <person name="Palacios J.M."/>
            <person name="Ruiz-Argueso T."/>
            <person name="Rey L."/>
            <person name="Imperial J."/>
        </authorList>
    </citation>
    <scope>NUCLEOTIDE SEQUENCE [LARGE SCALE GENOMIC DNA]</scope>
    <source>
        <strain evidence="2 3">Lmie10</strain>
    </source>
</reference>
<evidence type="ECO:0000256" key="1">
    <source>
        <dbReference type="SAM" id="MobiDB-lite"/>
    </source>
</evidence>
<gene>
    <name evidence="2" type="ORF">FS320_12695</name>
</gene>
<evidence type="ECO:0000313" key="3">
    <source>
        <dbReference type="Proteomes" id="UP000403266"/>
    </source>
</evidence>
<name>A0A5N7MG78_9HYPH</name>
<sequence>MSLSTLPSEVVVAVPDRMAYDAVMALRHPRTRFLPVIQHGYEDDVVEGEDIFGFGYRIVSRRQAMAALMHLAADAGEALQEVLRRAARNTARHDAIPSTGRDKNPDSSPEIPL</sequence>
<dbReference type="EMBL" id="VOSK01000038">
    <property type="protein sequence ID" value="MPR26062.1"/>
    <property type="molecule type" value="Genomic_DNA"/>
</dbReference>
<feature type="region of interest" description="Disordered" evidence="1">
    <location>
        <begin position="89"/>
        <end position="113"/>
    </location>
</feature>
<organism evidence="2 3">
    <name type="scientific">Microvirga tunisiensis</name>
    <dbReference type="NCBI Taxonomy" id="2108360"/>
    <lineage>
        <taxon>Bacteria</taxon>
        <taxon>Pseudomonadati</taxon>
        <taxon>Pseudomonadota</taxon>
        <taxon>Alphaproteobacteria</taxon>
        <taxon>Hyphomicrobiales</taxon>
        <taxon>Methylobacteriaceae</taxon>
        <taxon>Microvirga</taxon>
    </lineage>
</organism>